<evidence type="ECO:0000313" key="2">
    <source>
        <dbReference type="Proteomes" id="UP000001477"/>
    </source>
</evidence>
<accession>C4ZDZ7</accession>
<organism evidence="1 2">
    <name type="scientific">Agathobacter rectalis (strain ATCC 33656 / DSM 3377 / JCM 17463 / KCTC 5835 / VPI 0990)</name>
    <name type="common">Eubacterium rectale</name>
    <dbReference type="NCBI Taxonomy" id="515619"/>
    <lineage>
        <taxon>Bacteria</taxon>
        <taxon>Bacillati</taxon>
        <taxon>Bacillota</taxon>
        <taxon>Clostridia</taxon>
        <taxon>Lachnospirales</taxon>
        <taxon>Lachnospiraceae</taxon>
        <taxon>Agathobacter</taxon>
    </lineage>
</organism>
<dbReference type="EMBL" id="CP001107">
    <property type="protein sequence ID" value="ACR77123.1"/>
    <property type="molecule type" value="Genomic_DNA"/>
</dbReference>
<dbReference type="PaxDb" id="515619-EUBREC_3397"/>
<gene>
    <name evidence="1" type="ordered locus">EUBREC_3397</name>
</gene>
<evidence type="ECO:0000313" key="1">
    <source>
        <dbReference type="EMBL" id="ACR77123.1"/>
    </source>
</evidence>
<reference evidence="1 2" key="1">
    <citation type="journal article" date="2009" name="Proc. Natl. Acad. Sci. U.S.A.">
        <title>Characterizing a model human gut microbiota composed of members of its two dominant bacterial phyla.</title>
        <authorList>
            <person name="Mahowald M.A."/>
            <person name="Rey F.E."/>
            <person name="Seedorf H."/>
            <person name="Turnbaugh P.J."/>
            <person name="Fulton R.S."/>
            <person name="Wollam A."/>
            <person name="Shah N."/>
            <person name="Wang C."/>
            <person name="Magrini V."/>
            <person name="Wilson R.K."/>
            <person name="Cantarel B.L."/>
            <person name="Coutinho P.M."/>
            <person name="Henrissat B."/>
            <person name="Crock L.W."/>
            <person name="Russell A."/>
            <person name="Verberkmoes N.C."/>
            <person name="Hettich R.L."/>
            <person name="Gordon J.I."/>
        </authorList>
    </citation>
    <scope>NUCLEOTIDE SEQUENCE [LARGE SCALE GENOMIC DNA]</scope>
    <source>
        <strain evidence="2">ATCC 33656 / DSM 3377 / JCM 17463 / KCTC 5835 / LMG 30912 / VPI 0990</strain>
    </source>
</reference>
<dbReference type="KEGG" id="ere:EUBREC_3397"/>
<name>C4ZDZ7_AGARV</name>
<protein>
    <submittedName>
        <fullName evidence="1">Uncharacterized protein</fullName>
    </submittedName>
</protein>
<dbReference type="Proteomes" id="UP000001477">
    <property type="component" value="Chromosome"/>
</dbReference>
<proteinExistence type="predicted"/>
<dbReference type="AlphaFoldDB" id="C4ZDZ7"/>
<sequence>MTSGNPFPEDFAAALCLFLFKQLRFSITSGFPGVADATAAY</sequence>
<dbReference type="HOGENOM" id="CLU_3270244_0_0_9"/>